<feature type="region of interest" description="Disordered" evidence="1">
    <location>
        <begin position="116"/>
        <end position="140"/>
    </location>
</feature>
<feature type="compositionally biased region" description="Polar residues" evidence="1">
    <location>
        <begin position="235"/>
        <end position="247"/>
    </location>
</feature>
<evidence type="ECO:0000313" key="3">
    <source>
        <dbReference type="Proteomes" id="UP000770661"/>
    </source>
</evidence>
<reference evidence="2" key="1">
    <citation type="submission" date="2020-07" db="EMBL/GenBank/DDBJ databases">
        <title>The High-quality genome of the commercially important snow crab, Chionoecetes opilio.</title>
        <authorList>
            <person name="Jeong J.-H."/>
            <person name="Ryu S."/>
        </authorList>
    </citation>
    <scope>NUCLEOTIDE SEQUENCE</scope>
    <source>
        <strain evidence="2">MADBK_172401_WGS</strain>
        <tissue evidence="2">Digestive gland</tissue>
    </source>
</reference>
<feature type="region of interest" description="Disordered" evidence="1">
    <location>
        <begin position="235"/>
        <end position="264"/>
    </location>
</feature>
<name>A0A8J5CMY9_CHIOP</name>
<evidence type="ECO:0000256" key="1">
    <source>
        <dbReference type="SAM" id="MobiDB-lite"/>
    </source>
</evidence>
<proteinExistence type="predicted"/>
<organism evidence="2 3">
    <name type="scientific">Chionoecetes opilio</name>
    <name type="common">Atlantic snow crab</name>
    <name type="synonym">Cancer opilio</name>
    <dbReference type="NCBI Taxonomy" id="41210"/>
    <lineage>
        <taxon>Eukaryota</taxon>
        <taxon>Metazoa</taxon>
        <taxon>Ecdysozoa</taxon>
        <taxon>Arthropoda</taxon>
        <taxon>Crustacea</taxon>
        <taxon>Multicrustacea</taxon>
        <taxon>Malacostraca</taxon>
        <taxon>Eumalacostraca</taxon>
        <taxon>Eucarida</taxon>
        <taxon>Decapoda</taxon>
        <taxon>Pleocyemata</taxon>
        <taxon>Brachyura</taxon>
        <taxon>Eubrachyura</taxon>
        <taxon>Majoidea</taxon>
        <taxon>Majidae</taxon>
        <taxon>Chionoecetes</taxon>
    </lineage>
</organism>
<keyword evidence="3" id="KW-1185">Reference proteome</keyword>
<sequence>MDYSPPFGLLTALWITHHQAATLPGGNTAMAVNTATPATQAGGTTAMAQHCHARTTAMAQHCHARNTSRWHHCHGVNTASPATYCRRHHCHGGNTATPATQAGGTTAMAQHCHARNTSRRPPTAMAQTLPRPQHTSRRHHCHGVNTVSPATYCRRQHCHGGNTATPAKTAGGTTAMASNTASPATYCRRHHCHGGTHCHARNTAGGTTAMASTLPTPPRLTAGGTTAMAATHCQASNWSPQPSTSNRQQKHQQHRSTNQRLVPPPALGNICHLVEDMADEAHLKLVAKKRKLKTKRDVVLTCIIHCCNTKGTSKFTPLTETSYGKIKDACNIRKMHGSDFETYGHIIKDIPDEYLNHAMGDGELSFTCTDFNLARGDYLDVSYNNDHSTPCIPRYRYDDGPEVTSTEGGALRLFFKTNRAEVASGFDCTRQSAEFHSSWSEQNGTSLKIASSTHHVAVAAIRVPPTPYPTIQPFRAW</sequence>
<evidence type="ECO:0000313" key="2">
    <source>
        <dbReference type="EMBL" id="KAG0713762.1"/>
    </source>
</evidence>
<accession>A0A8J5CMY9</accession>
<dbReference type="Proteomes" id="UP000770661">
    <property type="component" value="Unassembled WGS sequence"/>
</dbReference>
<gene>
    <name evidence="2" type="ORF">GWK47_015489</name>
</gene>
<dbReference type="EMBL" id="JACEEZ010021112">
    <property type="protein sequence ID" value="KAG0713762.1"/>
    <property type="molecule type" value="Genomic_DNA"/>
</dbReference>
<protein>
    <submittedName>
        <fullName evidence="2">Uncharacterized protein</fullName>
    </submittedName>
</protein>
<dbReference type="AlphaFoldDB" id="A0A8J5CMY9"/>
<comment type="caution">
    <text evidence="2">The sequence shown here is derived from an EMBL/GenBank/DDBJ whole genome shotgun (WGS) entry which is preliminary data.</text>
</comment>